<evidence type="ECO:0000256" key="6">
    <source>
        <dbReference type="ARBA" id="ARBA00022741"/>
    </source>
</evidence>
<evidence type="ECO:0000256" key="1">
    <source>
        <dbReference type="ARBA" id="ARBA00004496"/>
    </source>
</evidence>
<evidence type="ECO:0000313" key="16">
    <source>
        <dbReference type="EMBL" id="KAK4196919.1"/>
    </source>
</evidence>
<keyword evidence="4" id="KW-0963">Cytoplasm</keyword>
<evidence type="ECO:0000256" key="11">
    <source>
        <dbReference type="ARBA" id="ARBA00047364"/>
    </source>
</evidence>
<protein>
    <recommendedName>
        <fullName evidence="3">methionine--tRNA ligase</fullName>
        <ecNumber evidence="3">6.1.1.10</ecNumber>
    </recommendedName>
    <alternativeName>
        <fullName evidence="10">Methionyl-tRNA synthetase</fullName>
    </alternativeName>
</protein>
<feature type="domain" description="Methionyl/Leucyl tRNA synthetase" evidence="14">
    <location>
        <begin position="17"/>
        <end position="438"/>
    </location>
</feature>
<reference evidence="16" key="1">
    <citation type="journal article" date="2023" name="Mol. Phylogenet. Evol.">
        <title>Genome-scale phylogeny and comparative genomics of the fungal order Sordariales.</title>
        <authorList>
            <person name="Hensen N."/>
            <person name="Bonometti L."/>
            <person name="Westerberg I."/>
            <person name="Brannstrom I.O."/>
            <person name="Guillou S."/>
            <person name="Cros-Aarteil S."/>
            <person name="Calhoun S."/>
            <person name="Haridas S."/>
            <person name="Kuo A."/>
            <person name="Mondo S."/>
            <person name="Pangilinan J."/>
            <person name="Riley R."/>
            <person name="LaButti K."/>
            <person name="Andreopoulos B."/>
            <person name="Lipzen A."/>
            <person name="Chen C."/>
            <person name="Yan M."/>
            <person name="Daum C."/>
            <person name="Ng V."/>
            <person name="Clum A."/>
            <person name="Steindorff A."/>
            <person name="Ohm R.A."/>
            <person name="Martin F."/>
            <person name="Silar P."/>
            <person name="Natvig D.O."/>
            <person name="Lalanne C."/>
            <person name="Gautier V."/>
            <person name="Ament-Velasquez S.L."/>
            <person name="Kruys A."/>
            <person name="Hutchinson M.I."/>
            <person name="Powell A.J."/>
            <person name="Barry K."/>
            <person name="Miller A.N."/>
            <person name="Grigoriev I.V."/>
            <person name="Debuchy R."/>
            <person name="Gladieux P."/>
            <person name="Hiltunen Thoren M."/>
            <person name="Johannesson H."/>
        </authorList>
    </citation>
    <scope>NUCLEOTIDE SEQUENCE</scope>
    <source>
        <strain evidence="16">CBS 315.58</strain>
    </source>
</reference>
<dbReference type="Gene3D" id="1.10.730.10">
    <property type="entry name" value="Isoleucyl-tRNA Synthetase, Domain 1"/>
    <property type="match status" value="1"/>
</dbReference>
<dbReference type="InterPro" id="IPR014758">
    <property type="entry name" value="Met-tRNA_synth"/>
</dbReference>
<dbReference type="SUPFAM" id="SSF57770">
    <property type="entry name" value="Methionyl-tRNA synthetase (MetRS), Zn-domain"/>
    <property type="match status" value="1"/>
</dbReference>
<evidence type="ECO:0000259" key="15">
    <source>
        <dbReference type="Pfam" id="PF19303"/>
    </source>
</evidence>
<dbReference type="InterPro" id="IPR023458">
    <property type="entry name" value="Met-tRNA_ligase_1"/>
</dbReference>
<dbReference type="InterPro" id="IPR009080">
    <property type="entry name" value="tRNAsynth_Ia_anticodon-bd"/>
</dbReference>
<dbReference type="FunFam" id="2.20.28.20:FF:000001">
    <property type="entry name" value="Methionine--tRNA ligase"/>
    <property type="match status" value="1"/>
</dbReference>
<dbReference type="Gene3D" id="2.20.28.20">
    <property type="entry name" value="Methionyl-tRNA synthetase, Zn-domain"/>
    <property type="match status" value="1"/>
</dbReference>
<dbReference type="PROSITE" id="PS00178">
    <property type="entry name" value="AA_TRNA_LIGASE_I"/>
    <property type="match status" value="1"/>
</dbReference>
<evidence type="ECO:0000256" key="4">
    <source>
        <dbReference type="ARBA" id="ARBA00022490"/>
    </source>
</evidence>
<evidence type="ECO:0000256" key="7">
    <source>
        <dbReference type="ARBA" id="ARBA00022840"/>
    </source>
</evidence>
<dbReference type="InterPro" id="IPR015413">
    <property type="entry name" value="Methionyl/Leucyl_tRNA_Synth"/>
</dbReference>
<proteinExistence type="inferred from homology"/>
<evidence type="ECO:0000256" key="8">
    <source>
        <dbReference type="ARBA" id="ARBA00022917"/>
    </source>
</evidence>
<dbReference type="SUPFAM" id="SSF47323">
    <property type="entry name" value="Anticodon-binding domain of a subclass of class I aminoacyl-tRNA synthetases"/>
    <property type="match status" value="1"/>
</dbReference>
<organism evidence="16 17">
    <name type="scientific">Triangularia verruculosa</name>
    <dbReference type="NCBI Taxonomy" id="2587418"/>
    <lineage>
        <taxon>Eukaryota</taxon>
        <taxon>Fungi</taxon>
        <taxon>Dikarya</taxon>
        <taxon>Ascomycota</taxon>
        <taxon>Pezizomycotina</taxon>
        <taxon>Sordariomycetes</taxon>
        <taxon>Sordariomycetidae</taxon>
        <taxon>Sordariales</taxon>
        <taxon>Podosporaceae</taxon>
        <taxon>Triangularia</taxon>
    </lineage>
</organism>
<dbReference type="InterPro" id="IPR033911">
    <property type="entry name" value="MetRS_core"/>
</dbReference>
<dbReference type="InterPro" id="IPR014729">
    <property type="entry name" value="Rossmann-like_a/b/a_fold"/>
</dbReference>
<comment type="similarity">
    <text evidence="2 12">Belongs to the class-I aminoacyl-tRNA synthetase family.</text>
</comment>
<evidence type="ECO:0000256" key="9">
    <source>
        <dbReference type="ARBA" id="ARBA00023146"/>
    </source>
</evidence>
<dbReference type="EMBL" id="MU863974">
    <property type="protein sequence ID" value="KAK4196919.1"/>
    <property type="molecule type" value="Genomic_DNA"/>
</dbReference>
<evidence type="ECO:0000256" key="3">
    <source>
        <dbReference type="ARBA" id="ARBA00012838"/>
    </source>
</evidence>
<dbReference type="PANTHER" id="PTHR45765:SF1">
    <property type="entry name" value="METHIONINE--TRNA LIGASE, CYTOPLASMIC"/>
    <property type="match status" value="1"/>
</dbReference>
<sequence length="640" mass="72622">MEPNPQNPLPKPGERNILITSALPYVNNVPHLGNIIGSVLSADVFARYCRSSGYNTLFVGGTDEFGTTTILRAKEEGISPAELCDKYHAIHADVYKWFNISFDIFGRTTNSQHIKITHDIFRELWEQGLVKARAVDQLWCEKCEGFIFDRLVEGTCPECGYDKARGDQCGNCDSVFDAVQLISPRCKVDRWIPARRKSDHLFLDMKRLGPRVEMMFEEKGRAWSKNARKIARGVISKGLEDSSMCITRDGLDWGTPVPEWLEGFEGKVFYPWWDALLGYISITANGMAEGEWKRWWRPTKGSFEDSAGDIKSDDDAKHGAQETDIQLYQFLGADNIPFHTVLFPATLLSLEPPYTTVHHISATNYLTYHGGKFSKSLGTGVFGNNAQETGLSADIFRLYLLYSRPEVGTKNTEFTWDGLIAANNKILRTGLGSFIHRLLKMVGQTRFGSVVPVWRDLPYPTYVESFVADSNRLLAEYRVQLERVQLRAGLMTALALPFRANRLFFDYDLLNNPRWLSDVDHFPGEVVEDEDKIVVGLGVNVMYLLAGLLEPFVPDIAASMYKMLRAERPVTALDGVWTVDGKEYIKPGHQVGKYEEVLQVITGIKEEKVEEWTLKYRGKQKRQRDQPGTEEEGNKKKRRV</sequence>
<dbReference type="InterPro" id="IPR029038">
    <property type="entry name" value="MetRS_Zn"/>
</dbReference>
<reference evidence="16" key="2">
    <citation type="submission" date="2023-05" db="EMBL/GenBank/DDBJ databases">
        <authorList>
            <consortium name="Lawrence Berkeley National Laboratory"/>
            <person name="Steindorff A."/>
            <person name="Hensen N."/>
            <person name="Bonometti L."/>
            <person name="Westerberg I."/>
            <person name="Brannstrom I.O."/>
            <person name="Guillou S."/>
            <person name="Cros-Aarteil S."/>
            <person name="Calhoun S."/>
            <person name="Haridas S."/>
            <person name="Kuo A."/>
            <person name="Mondo S."/>
            <person name="Pangilinan J."/>
            <person name="Riley R."/>
            <person name="Labutti K."/>
            <person name="Andreopoulos B."/>
            <person name="Lipzen A."/>
            <person name="Chen C."/>
            <person name="Yanf M."/>
            <person name="Daum C."/>
            <person name="Ng V."/>
            <person name="Clum A."/>
            <person name="Ohm R."/>
            <person name="Martin F."/>
            <person name="Silar P."/>
            <person name="Natvig D."/>
            <person name="Lalanne C."/>
            <person name="Gautier V."/>
            <person name="Ament-Velasquez S.L."/>
            <person name="Kruys A."/>
            <person name="Hutchinson M.I."/>
            <person name="Powell A.J."/>
            <person name="Barry K."/>
            <person name="Miller A.N."/>
            <person name="Grigoriev I.V."/>
            <person name="Debuchy R."/>
            <person name="Gladieux P."/>
            <person name="Thoren M.H."/>
            <person name="Johannesson H."/>
        </authorList>
    </citation>
    <scope>NUCLEOTIDE SEQUENCE</scope>
    <source>
        <strain evidence="16">CBS 315.58</strain>
    </source>
</reference>
<keyword evidence="6 12" id="KW-0547">Nucleotide-binding</keyword>
<evidence type="ECO:0000256" key="2">
    <source>
        <dbReference type="ARBA" id="ARBA00005594"/>
    </source>
</evidence>
<comment type="subcellular location">
    <subcellularLocation>
        <location evidence="1">Cytoplasm</location>
    </subcellularLocation>
</comment>
<evidence type="ECO:0000259" key="14">
    <source>
        <dbReference type="Pfam" id="PF09334"/>
    </source>
</evidence>
<evidence type="ECO:0000256" key="5">
    <source>
        <dbReference type="ARBA" id="ARBA00022598"/>
    </source>
</evidence>
<dbReference type="PANTHER" id="PTHR45765">
    <property type="entry name" value="METHIONINE--TRNA LIGASE"/>
    <property type="match status" value="1"/>
</dbReference>
<keyword evidence="7 12" id="KW-0067">ATP-binding</keyword>
<dbReference type="GO" id="GO:0017101">
    <property type="term" value="C:aminoacyl-tRNA synthetase multienzyme complex"/>
    <property type="evidence" value="ECO:0007669"/>
    <property type="project" value="TreeGrafter"/>
</dbReference>
<keyword evidence="5 12" id="KW-0436">Ligase</keyword>
<evidence type="ECO:0000256" key="10">
    <source>
        <dbReference type="ARBA" id="ARBA00030904"/>
    </source>
</evidence>
<dbReference type="CDD" id="cd00814">
    <property type="entry name" value="MetRS_core"/>
    <property type="match status" value="1"/>
</dbReference>
<dbReference type="PRINTS" id="PR01041">
    <property type="entry name" value="TRNASYNTHMET"/>
</dbReference>
<feature type="region of interest" description="Disordered" evidence="13">
    <location>
        <begin position="616"/>
        <end position="640"/>
    </location>
</feature>
<dbReference type="SUPFAM" id="SSF52374">
    <property type="entry name" value="Nucleotidylyl transferase"/>
    <property type="match status" value="1"/>
</dbReference>
<dbReference type="Gene3D" id="3.40.50.620">
    <property type="entry name" value="HUPs"/>
    <property type="match status" value="1"/>
</dbReference>
<dbReference type="InterPro" id="IPR001412">
    <property type="entry name" value="aa-tRNA-synth_I_CS"/>
</dbReference>
<dbReference type="GO" id="GO:0005524">
    <property type="term" value="F:ATP binding"/>
    <property type="evidence" value="ECO:0007669"/>
    <property type="project" value="UniProtKB-KW"/>
</dbReference>
<name>A0AAN6XAI5_9PEZI</name>
<comment type="catalytic activity">
    <reaction evidence="11">
        <text>tRNA(Met) + L-methionine + ATP = L-methionyl-tRNA(Met) + AMP + diphosphate</text>
        <dbReference type="Rhea" id="RHEA:13481"/>
        <dbReference type="Rhea" id="RHEA-COMP:9667"/>
        <dbReference type="Rhea" id="RHEA-COMP:9698"/>
        <dbReference type="ChEBI" id="CHEBI:30616"/>
        <dbReference type="ChEBI" id="CHEBI:33019"/>
        <dbReference type="ChEBI" id="CHEBI:57844"/>
        <dbReference type="ChEBI" id="CHEBI:78442"/>
        <dbReference type="ChEBI" id="CHEBI:78530"/>
        <dbReference type="ChEBI" id="CHEBI:456215"/>
        <dbReference type="EC" id="6.1.1.10"/>
    </reaction>
</comment>
<dbReference type="GO" id="GO:0005829">
    <property type="term" value="C:cytosol"/>
    <property type="evidence" value="ECO:0007669"/>
    <property type="project" value="TreeGrafter"/>
</dbReference>
<evidence type="ECO:0000256" key="13">
    <source>
        <dbReference type="SAM" id="MobiDB-lite"/>
    </source>
</evidence>
<keyword evidence="8 12" id="KW-0648">Protein biosynthesis</keyword>
<dbReference type="GO" id="GO:0006431">
    <property type="term" value="P:methionyl-tRNA aminoacylation"/>
    <property type="evidence" value="ECO:0007669"/>
    <property type="project" value="InterPro"/>
</dbReference>
<accession>A0AAN6XAI5</accession>
<dbReference type="EC" id="6.1.1.10" evidence="3"/>
<dbReference type="Pfam" id="PF19303">
    <property type="entry name" value="Anticodon_3"/>
    <property type="match status" value="1"/>
</dbReference>
<dbReference type="AlphaFoldDB" id="A0AAN6XAI5"/>
<evidence type="ECO:0000256" key="12">
    <source>
        <dbReference type="RuleBase" id="RU363039"/>
    </source>
</evidence>
<dbReference type="InterPro" id="IPR041872">
    <property type="entry name" value="Anticodon_Met"/>
</dbReference>
<dbReference type="GO" id="GO:0004825">
    <property type="term" value="F:methionine-tRNA ligase activity"/>
    <property type="evidence" value="ECO:0007669"/>
    <property type="project" value="UniProtKB-EC"/>
</dbReference>
<dbReference type="Pfam" id="PF09334">
    <property type="entry name" value="tRNA-synt_1g"/>
    <property type="match status" value="1"/>
</dbReference>
<gene>
    <name evidence="16" type="ORF">QBC40DRAFT_233395</name>
</gene>
<keyword evidence="9 12" id="KW-0030">Aminoacyl-tRNA synthetase</keyword>
<dbReference type="NCBIfam" id="TIGR00398">
    <property type="entry name" value="metG"/>
    <property type="match status" value="1"/>
</dbReference>
<keyword evidence="17" id="KW-1185">Reference proteome</keyword>
<evidence type="ECO:0000313" key="17">
    <source>
        <dbReference type="Proteomes" id="UP001303160"/>
    </source>
</evidence>
<dbReference type="Proteomes" id="UP001303160">
    <property type="component" value="Unassembled WGS sequence"/>
</dbReference>
<feature type="domain" description="Methionyl-tRNA synthetase anticodon-binding" evidence="15">
    <location>
        <begin position="530"/>
        <end position="620"/>
    </location>
</feature>
<comment type="caution">
    <text evidence="16">The sequence shown here is derived from an EMBL/GenBank/DDBJ whole genome shotgun (WGS) entry which is preliminary data.</text>
</comment>